<accession>A0ABW8IQM5</accession>
<keyword evidence="1" id="KW-1133">Transmembrane helix</keyword>
<organism evidence="2 3">
    <name type="scientific">Dyella humi</name>
    <dbReference type="NCBI Taxonomy" id="1770547"/>
    <lineage>
        <taxon>Bacteria</taxon>
        <taxon>Pseudomonadati</taxon>
        <taxon>Pseudomonadota</taxon>
        <taxon>Gammaproteobacteria</taxon>
        <taxon>Lysobacterales</taxon>
        <taxon>Rhodanobacteraceae</taxon>
        <taxon>Dyella</taxon>
    </lineage>
</organism>
<name>A0ABW8IQM5_9GAMM</name>
<dbReference type="RefSeq" id="WP_380015560.1">
    <property type="nucleotide sequence ID" value="NZ_JADIKI010000023.1"/>
</dbReference>
<evidence type="ECO:0000313" key="2">
    <source>
        <dbReference type="EMBL" id="MFK2856571.1"/>
    </source>
</evidence>
<sequence>METYYALGKSIVVLGVAFQCALLFIQGWALSKSRERCFVLLFSGAALGLVYSMLAGLPFFIRLSLQSHVVLGKVTLGLLAIGAALGVWGMALLVRSYYNLSQNAPFGSSGKT</sequence>
<dbReference type="Proteomes" id="UP001620409">
    <property type="component" value="Unassembled WGS sequence"/>
</dbReference>
<dbReference type="EMBL" id="JADIKI010000023">
    <property type="protein sequence ID" value="MFK2856571.1"/>
    <property type="molecule type" value="Genomic_DNA"/>
</dbReference>
<protein>
    <submittedName>
        <fullName evidence="2">Uncharacterized protein</fullName>
    </submittedName>
</protein>
<keyword evidence="1" id="KW-0812">Transmembrane</keyword>
<evidence type="ECO:0000256" key="1">
    <source>
        <dbReference type="SAM" id="Phobius"/>
    </source>
</evidence>
<keyword evidence="1" id="KW-0472">Membrane</keyword>
<comment type="caution">
    <text evidence="2">The sequence shown here is derived from an EMBL/GenBank/DDBJ whole genome shotgun (WGS) entry which is preliminary data.</text>
</comment>
<feature type="transmembrane region" description="Helical" evidence="1">
    <location>
        <begin position="73"/>
        <end position="94"/>
    </location>
</feature>
<feature type="transmembrane region" description="Helical" evidence="1">
    <location>
        <begin position="37"/>
        <end position="61"/>
    </location>
</feature>
<reference evidence="2 3" key="1">
    <citation type="submission" date="2020-10" db="EMBL/GenBank/DDBJ databases">
        <title>Phylogeny of dyella-like bacteria.</title>
        <authorList>
            <person name="Fu J."/>
        </authorList>
    </citation>
    <scope>NUCLEOTIDE SEQUENCE [LARGE SCALE GENOMIC DNA]</scope>
    <source>
        <strain evidence="2 3">DHG40</strain>
    </source>
</reference>
<keyword evidence="3" id="KW-1185">Reference proteome</keyword>
<evidence type="ECO:0000313" key="3">
    <source>
        <dbReference type="Proteomes" id="UP001620409"/>
    </source>
</evidence>
<feature type="transmembrane region" description="Helical" evidence="1">
    <location>
        <begin position="6"/>
        <end position="25"/>
    </location>
</feature>
<gene>
    <name evidence="2" type="ORF">ISP18_18330</name>
</gene>
<proteinExistence type="predicted"/>